<dbReference type="EMBL" id="LFZX01000241">
    <property type="protein sequence ID" value="KNC65694.1"/>
    <property type="molecule type" value="Genomic_DNA"/>
</dbReference>
<proteinExistence type="inferred from homology"/>
<dbReference type="PANTHER" id="PTHR30069">
    <property type="entry name" value="TONB-DEPENDENT OUTER MEMBRANE RECEPTOR"/>
    <property type="match status" value="1"/>
</dbReference>
<keyword evidence="8 9" id="KW-0998">Cell outer membrane</keyword>
<dbReference type="Gene3D" id="2.170.130.10">
    <property type="entry name" value="TonB-dependent receptor, plug domain"/>
    <property type="match status" value="1"/>
</dbReference>
<feature type="domain" description="TonB-dependent receptor-like beta-barrel" evidence="12">
    <location>
        <begin position="235"/>
        <end position="673"/>
    </location>
</feature>
<dbReference type="PATRIC" id="fig|43658.6.peg.3502"/>
<dbReference type="Proteomes" id="UP000036850">
    <property type="component" value="Unassembled WGS sequence"/>
</dbReference>
<evidence type="ECO:0000256" key="6">
    <source>
        <dbReference type="ARBA" id="ARBA00023077"/>
    </source>
</evidence>
<keyword evidence="6 10" id="KW-0798">TonB box</keyword>
<keyword evidence="14" id="KW-0675">Receptor</keyword>
<evidence type="ECO:0000256" key="2">
    <source>
        <dbReference type="ARBA" id="ARBA00009810"/>
    </source>
</evidence>
<dbReference type="CDD" id="cd01347">
    <property type="entry name" value="ligand_gated_channel"/>
    <property type="match status" value="1"/>
</dbReference>
<dbReference type="GO" id="GO:0009279">
    <property type="term" value="C:cell outer membrane"/>
    <property type="evidence" value="ECO:0007669"/>
    <property type="project" value="UniProtKB-SubCell"/>
</dbReference>
<evidence type="ECO:0000256" key="4">
    <source>
        <dbReference type="ARBA" id="ARBA00022452"/>
    </source>
</evidence>
<dbReference type="Gene3D" id="2.40.170.20">
    <property type="entry name" value="TonB-dependent receptor, beta-barrel domain"/>
    <property type="match status" value="1"/>
</dbReference>
<evidence type="ECO:0000256" key="1">
    <source>
        <dbReference type="ARBA" id="ARBA00004571"/>
    </source>
</evidence>
<evidence type="ECO:0000256" key="5">
    <source>
        <dbReference type="ARBA" id="ARBA00022692"/>
    </source>
</evidence>
<evidence type="ECO:0000256" key="9">
    <source>
        <dbReference type="PROSITE-ProRule" id="PRU01360"/>
    </source>
</evidence>
<evidence type="ECO:0000313" key="14">
    <source>
        <dbReference type="EMBL" id="KNC65694.1"/>
    </source>
</evidence>
<evidence type="ECO:0000259" key="12">
    <source>
        <dbReference type="Pfam" id="PF00593"/>
    </source>
</evidence>
<protein>
    <submittedName>
        <fullName evidence="14">TonB-dependent receptor</fullName>
    </submittedName>
</protein>
<dbReference type="GO" id="GO:0044718">
    <property type="term" value="P:siderophore transmembrane transport"/>
    <property type="evidence" value="ECO:0007669"/>
    <property type="project" value="TreeGrafter"/>
</dbReference>
<evidence type="ECO:0000256" key="3">
    <source>
        <dbReference type="ARBA" id="ARBA00022448"/>
    </source>
</evidence>
<dbReference type="InterPro" id="IPR012910">
    <property type="entry name" value="Plug_dom"/>
</dbReference>
<keyword evidence="4 9" id="KW-1134">Transmembrane beta strand</keyword>
<sequence length="714" mass="78790">MPFAPHKNHLFKKSLLACSVALSCFGTSVYAAQTSDDTDEQKIERIAVVGATTNSEITPEVLENYQANDLEDVFRHTPSVTVGGSLGIAQKIFVRGLEDSMVNVTVDGAPQTSTLFHHIGRVAIEPELLRSVEVQAGAGEATAGSGAVGGAIRFKTKSADDLLKASERFGGTVKASYFTNDGHKESVSFYGKVTDSIGVLASYVTVSRENMEDGDGQEIPGTAADQTLGFVKVNTQLTDNQELVVSFERRKEEGKFGKQTNWAPLQTDPLFSSWGERETLVLNHTWYHSALVNLETTVYQTESSFKRELYTWDASIETTGFDIRNTSDIGMHTVTYGIERKNDKVDSESYGDFGGIYDEDGTVTGLYVQDHWQLRDDLLLSFGLRHDSYELDHSGIDANWVKVDGVWVIEKDANGNPVTTSNAFSTEKQDGISKNVGLVYELADNLKLSVGYAEALRGRQVADAFTVGELTPNENLNPEEVENTELGLQYNDGTWMLEASLYVSTIDDVVFDKFKGREGVFYENIGELESKGFELVAGYQADNFDVIISYNNNDVELNNAVFNLPDPAAPDSTKPVTINGIDMAAYEYGGLGNAVGDSVNVNFNYHLNEQIKLGWNYNYVASLNDIEVFHRSMELGWVTELETISKPSYQLVDAYISYAPFEALKVDLSVQNLLDESYRSHGSVADYGHIPGYENVVGIKEAGRDIRLTLTYQF</sequence>
<evidence type="ECO:0000259" key="13">
    <source>
        <dbReference type="Pfam" id="PF07715"/>
    </source>
</evidence>
<reference evidence="15" key="1">
    <citation type="submission" date="2015-07" db="EMBL/GenBank/DDBJ databases">
        <title>Draft genome sequence of a Pseudoalteromonas rubra strain, OCN096, isolated from Kaneohe Bay, Oahu, Hawaii.</title>
        <authorList>
            <person name="Beurmann S."/>
            <person name="Ushijima B."/>
            <person name="Belcaid M."/>
            <person name="Callahan S.M."/>
            <person name="Aeby G.S."/>
        </authorList>
    </citation>
    <scope>NUCLEOTIDE SEQUENCE [LARGE SCALE GENOMIC DNA]</scope>
    <source>
        <strain evidence="15">OCN096</strain>
    </source>
</reference>
<evidence type="ECO:0000256" key="10">
    <source>
        <dbReference type="RuleBase" id="RU003357"/>
    </source>
</evidence>
<comment type="caution">
    <text evidence="14">The sequence shown here is derived from an EMBL/GenBank/DDBJ whole genome shotgun (WGS) entry which is preliminary data.</text>
</comment>
<keyword evidence="11" id="KW-0732">Signal</keyword>
<evidence type="ECO:0000256" key="8">
    <source>
        <dbReference type="ARBA" id="ARBA00023237"/>
    </source>
</evidence>
<comment type="subcellular location">
    <subcellularLocation>
        <location evidence="1 9">Cell outer membrane</location>
        <topology evidence="1 9">Multi-pass membrane protein</topology>
    </subcellularLocation>
</comment>
<organism evidence="14 15">
    <name type="scientific">Pseudoalteromonas rubra</name>
    <dbReference type="NCBI Taxonomy" id="43658"/>
    <lineage>
        <taxon>Bacteria</taxon>
        <taxon>Pseudomonadati</taxon>
        <taxon>Pseudomonadota</taxon>
        <taxon>Gammaproteobacteria</taxon>
        <taxon>Alteromonadales</taxon>
        <taxon>Pseudoalteromonadaceae</taxon>
        <taxon>Pseudoalteromonas</taxon>
    </lineage>
</organism>
<dbReference type="InterPro" id="IPR036942">
    <property type="entry name" value="Beta-barrel_TonB_sf"/>
</dbReference>
<dbReference type="InterPro" id="IPR000531">
    <property type="entry name" value="Beta-barrel_TonB"/>
</dbReference>
<dbReference type="Pfam" id="PF00593">
    <property type="entry name" value="TonB_dep_Rec_b-barrel"/>
    <property type="match status" value="1"/>
</dbReference>
<keyword evidence="7 9" id="KW-0472">Membrane</keyword>
<dbReference type="SUPFAM" id="SSF56935">
    <property type="entry name" value="Porins"/>
    <property type="match status" value="1"/>
</dbReference>
<dbReference type="PANTHER" id="PTHR30069:SF41">
    <property type="entry name" value="HEME_HEMOPEXIN UTILIZATION PROTEIN C"/>
    <property type="match status" value="1"/>
</dbReference>
<gene>
    <name evidence="14" type="ORF">AC626_21505</name>
</gene>
<evidence type="ECO:0000313" key="15">
    <source>
        <dbReference type="Proteomes" id="UP000036850"/>
    </source>
</evidence>
<accession>A0A0L0EMM4</accession>
<feature type="signal peptide" evidence="11">
    <location>
        <begin position="1"/>
        <end position="31"/>
    </location>
</feature>
<feature type="domain" description="TonB-dependent receptor plug" evidence="13">
    <location>
        <begin position="54"/>
        <end position="151"/>
    </location>
</feature>
<keyword evidence="3 9" id="KW-0813">Transport</keyword>
<evidence type="ECO:0000256" key="11">
    <source>
        <dbReference type="SAM" id="SignalP"/>
    </source>
</evidence>
<dbReference type="InterPro" id="IPR037066">
    <property type="entry name" value="Plug_dom_sf"/>
</dbReference>
<dbReference type="InterPro" id="IPR039426">
    <property type="entry name" value="TonB-dep_rcpt-like"/>
</dbReference>
<keyword evidence="5 9" id="KW-0812">Transmembrane</keyword>
<dbReference type="PROSITE" id="PS51257">
    <property type="entry name" value="PROKAR_LIPOPROTEIN"/>
    <property type="match status" value="1"/>
</dbReference>
<name>A0A0L0EMM4_9GAMM</name>
<dbReference type="AlphaFoldDB" id="A0A0L0EMM4"/>
<dbReference type="Pfam" id="PF07715">
    <property type="entry name" value="Plug"/>
    <property type="match status" value="1"/>
</dbReference>
<dbReference type="GO" id="GO:0015344">
    <property type="term" value="F:siderophore uptake transmembrane transporter activity"/>
    <property type="evidence" value="ECO:0007669"/>
    <property type="project" value="TreeGrafter"/>
</dbReference>
<dbReference type="OrthoDB" id="9760494at2"/>
<feature type="chain" id="PRO_5005537900" evidence="11">
    <location>
        <begin position="32"/>
        <end position="714"/>
    </location>
</feature>
<dbReference type="PROSITE" id="PS52016">
    <property type="entry name" value="TONB_DEPENDENT_REC_3"/>
    <property type="match status" value="1"/>
</dbReference>
<comment type="similarity">
    <text evidence="2 9 10">Belongs to the TonB-dependent receptor family.</text>
</comment>
<evidence type="ECO:0000256" key="7">
    <source>
        <dbReference type="ARBA" id="ARBA00023136"/>
    </source>
</evidence>